<evidence type="ECO:0000259" key="2">
    <source>
        <dbReference type="Pfam" id="PF24883"/>
    </source>
</evidence>
<protein>
    <recommendedName>
        <fullName evidence="2">Nephrocystin 3-like N-terminal domain-containing protein</fullName>
    </recommendedName>
</protein>
<dbReference type="PANTHER" id="PTHR10039:SF14">
    <property type="entry name" value="NACHT DOMAIN-CONTAINING PROTEIN"/>
    <property type="match status" value="1"/>
</dbReference>
<keyword evidence="4" id="KW-1185">Reference proteome</keyword>
<evidence type="ECO:0000256" key="1">
    <source>
        <dbReference type="ARBA" id="ARBA00022737"/>
    </source>
</evidence>
<accession>A0A0A1T5N6</accession>
<dbReference type="HOGENOM" id="CLU_1190613_0_0_1"/>
<dbReference type="OrthoDB" id="21416at2759"/>
<evidence type="ECO:0000313" key="4">
    <source>
        <dbReference type="Proteomes" id="UP000039046"/>
    </source>
</evidence>
<dbReference type="PANTHER" id="PTHR10039">
    <property type="entry name" value="AMELOGENIN"/>
    <property type="match status" value="1"/>
</dbReference>
<name>A0A0A1T5N6_9HYPO</name>
<dbReference type="STRING" id="1531966.A0A0A1T5N6"/>
<dbReference type="AlphaFoldDB" id="A0A0A1T5N6"/>
<keyword evidence="1" id="KW-0677">Repeat</keyword>
<dbReference type="SUPFAM" id="SSF52540">
    <property type="entry name" value="P-loop containing nucleoside triphosphate hydrolases"/>
    <property type="match status" value="1"/>
</dbReference>
<dbReference type="Proteomes" id="UP000039046">
    <property type="component" value="Unassembled WGS sequence"/>
</dbReference>
<dbReference type="Pfam" id="PF24883">
    <property type="entry name" value="NPHP3_N"/>
    <property type="match status" value="1"/>
</dbReference>
<gene>
    <name evidence="3" type="ORF">VHEMI05923</name>
</gene>
<reference evidence="3 4" key="1">
    <citation type="journal article" date="2015" name="Genome Announc.">
        <title>Draft Genome Sequence and Gene Annotation of the Entomopathogenic Fungus Verticillium hemipterigenum.</title>
        <authorList>
            <person name="Horn F."/>
            <person name="Habel A."/>
            <person name="Scharf D.H."/>
            <person name="Dworschak J."/>
            <person name="Brakhage A.A."/>
            <person name="Guthke R."/>
            <person name="Hertweck C."/>
            <person name="Linde J."/>
        </authorList>
    </citation>
    <scope>NUCLEOTIDE SEQUENCE [LARGE SCALE GENOMIC DNA]</scope>
</reference>
<dbReference type="Gene3D" id="3.40.50.300">
    <property type="entry name" value="P-loop containing nucleotide triphosphate hydrolases"/>
    <property type="match status" value="1"/>
</dbReference>
<proteinExistence type="predicted"/>
<feature type="domain" description="Nephrocystin 3-like N-terminal" evidence="2">
    <location>
        <begin position="66"/>
        <end position="209"/>
    </location>
</feature>
<dbReference type="InterPro" id="IPR056884">
    <property type="entry name" value="NPHP3-like_N"/>
</dbReference>
<dbReference type="EMBL" id="CDHN01000003">
    <property type="protein sequence ID" value="CEJ90119.1"/>
    <property type="molecule type" value="Genomic_DNA"/>
</dbReference>
<evidence type="ECO:0000313" key="3">
    <source>
        <dbReference type="EMBL" id="CEJ90119.1"/>
    </source>
</evidence>
<organism evidence="3 4">
    <name type="scientific">[Torrubiella] hemipterigena</name>
    <dbReference type="NCBI Taxonomy" id="1531966"/>
    <lineage>
        <taxon>Eukaryota</taxon>
        <taxon>Fungi</taxon>
        <taxon>Dikarya</taxon>
        <taxon>Ascomycota</taxon>
        <taxon>Pezizomycotina</taxon>
        <taxon>Sordariomycetes</taxon>
        <taxon>Hypocreomycetidae</taxon>
        <taxon>Hypocreales</taxon>
        <taxon>Clavicipitaceae</taxon>
        <taxon>Clavicipitaceae incertae sedis</taxon>
        <taxon>'Torrubiella' clade</taxon>
    </lineage>
</organism>
<dbReference type="InterPro" id="IPR027417">
    <property type="entry name" value="P-loop_NTPase"/>
</dbReference>
<sequence length="233" mass="27577">MDETENRIEWEDTAVFIEHVDINDSGSTIELLPPHKIDDILRRLGPTKYRAKGSCFNKYLEARIPGTGQWILESPRYREWHDKEENGLLWIKGIPGSGKSIHAATVIEQLKQENTPVLYFFFVQTLDANQQLKLAVNDWIAQILRYSTHAQKKLEKEISKFRDLSWEQRWEYLQFGLRQVAKAYLVIDGIDELDQTESKRLLERLVELRRYHPIACYKLSKHHILQPPFYNIW</sequence>